<accession>A0A4S4C8V5</accession>
<organism evidence="2 3">
    <name type="scientific">Cohnella fermenti</name>
    <dbReference type="NCBI Taxonomy" id="2565925"/>
    <lineage>
        <taxon>Bacteria</taxon>
        <taxon>Bacillati</taxon>
        <taxon>Bacillota</taxon>
        <taxon>Bacilli</taxon>
        <taxon>Bacillales</taxon>
        <taxon>Paenibacillaceae</taxon>
        <taxon>Cohnella</taxon>
    </lineage>
</organism>
<dbReference type="RefSeq" id="WP_136367794.1">
    <property type="nucleotide sequence ID" value="NZ_SSOB01000001.1"/>
</dbReference>
<keyword evidence="3" id="KW-1185">Reference proteome</keyword>
<evidence type="ECO:0000313" key="3">
    <source>
        <dbReference type="Proteomes" id="UP000310636"/>
    </source>
</evidence>
<comment type="caution">
    <text evidence="2">The sequence shown here is derived from an EMBL/GenBank/DDBJ whole genome shotgun (WGS) entry which is preliminary data.</text>
</comment>
<gene>
    <name evidence="2" type="ORF">E6C55_00395</name>
</gene>
<sequence>MKAADQPIGCTDRGAEDGHSYDYKVTTLVSDGVKWGYGDESSASSNVIAYPEETAEAPAPAASLTGPSQTTAGHRRRSRYRWQSDYPRSYVDGQAGGADKR</sequence>
<evidence type="ECO:0000256" key="1">
    <source>
        <dbReference type="SAM" id="MobiDB-lite"/>
    </source>
</evidence>
<dbReference type="AlphaFoldDB" id="A0A4S4C8V5"/>
<protein>
    <submittedName>
        <fullName evidence="2">Uncharacterized protein</fullName>
    </submittedName>
</protein>
<name>A0A4S4C8V5_9BACL</name>
<proteinExistence type="predicted"/>
<evidence type="ECO:0000313" key="2">
    <source>
        <dbReference type="EMBL" id="THF84479.1"/>
    </source>
</evidence>
<reference evidence="2 3" key="1">
    <citation type="submission" date="2019-04" db="EMBL/GenBank/DDBJ databases">
        <title>Cohnella sp. nov. isolated from preserved vegetables.</title>
        <authorList>
            <person name="Lin S.-Y."/>
            <person name="Hung M.-H."/>
            <person name="Young C.-C."/>
        </authorList>
    </citation>
    <scope>NUCLEOTIDE SEQUENCE [LARGE SCALE GENOMIC DNA]</scope>
    <source>
        <strain evidence="2 3">CC-MHH1044</strain>
    </source>
</reference>
<dbReference type="Proteomes" id="UP000310636">
    <property type="component" value="Unassembled WGS sequence"/>
</dbReference>
<feature type="region of interest" description="Disordered" evidence="1">
    <location>
        <begin position="56"/>
        <end position="101"/>
    </location>
</feature>
<dbReference type="EMBL" id="SSOB01000001">
    <property type="protein sequence ID" value="THF84479.1"/>
    <property type="molecule type" value="Genomic_DNA"/>
</dbReference>